<accession>A0AB35TAC6</accession>
<dbReference type="RefSeq" id="WP_159449859.1">
    <property type="nucleotide sequence ID" value="NZ_JAWXXX010000002.1"/>
</dbReference>
<evidence type="ECO:0000259" key="3">
    <source>
        <dbReference type="SMART" id="SM00382"/>
    </source>
</evidence>
<dbReference type="Gene3D" id="3.40.50.300">
    <property type="entry name" value="P-loop containing nucleotide triphosphate hydrolases"/>
    <property type="match status" value="1"/>
</dbReference>
<protein>
    <submittedName>
        <fullName evidence="4">Tetratricopeptide repeat protein</fullName>
    </submittedName>
</protein>
<feature type="compositionally biased region" description="Polar residues" evidence="1">
    <location>
        <begin position="72"/>
        <end position="88"/>
    </location>
</feature>
<dbReference type="InterPro" id="IPR002182">
    <property type="entry name" value="NB-ARC"/>
</dbReference>
<dbReference type="SMART" id="SM00028">
    <property type="entry name" value="TPR"/>
    <property type="match status" value="6"/>
</dbReference>
<dbReference type="InterPro" id="IPR003593">
    <property type="entry name" value="AAA+_ATPase"/>
</dbReference>
<dbReference type="SUPFAM" id="SSF48452">
    <property type="entry name" value="TPR-like"/>
    <property type="match status" value="2"/>
</dbReference>
<dbReference type="InterPro" id="IPR011990">
    <property type="entry name" value="TPR-like_helical_dom_sf"/>
</dbReference>
<gene>
    <name evidence="4" type="ORF">SIL72_14820</name>
</gene>
<dbReference type="GO" id="GO:0043531">
    <property type="term" value="F:ADP binding"/>
    <property type="evidence" value="ECO:0007669"/>
    <property type="project" value="InterPro"/>
</dbReference>
<organism evidence="4 5">
    <name type="scientific">Rubrobacter radiotolerans</name>
    <name type="common">Arthrobacter radiotolerans</name>
    <dbReference type="NCBI Taxonomy" id="42256"/>
    <lineage>
        <taxon>Bacteria</taxon>
        <taxon>Bacillati</taxon>
        <taxon>Actinomycetota</taxon>
        <taxon>Rubrobacteria</taxon>
        <taxon>Rubrobacterales</taxon>
        <taxon>Rubrobacteraceae</taxon>
        <taxon>Rubrobacter</taxon>
    </lineage>
</organism>
<dbReference type="InterPro" id="IPR019734">
    <property type="entry name" value="TPR_rpt"/>
</dbReference>
<feature type="domain" description="AAA+ ATPase" evidence="3">
    <location>
        <begin position="158"/>
        <end position="291"/>
    </location>
</feature>
<dbReference type="EMBL" id="JAWXXX010000002">
    <property type="protein sequence ID" value="MDX5895298.1"/>
    <property type="molecule type" value="Genomic_DNA"/>
</dbReference>
<dbReference type="PANTHER" id="PTHR47691:SF3">
    <property type="entry name" value="HTH-TYPE TRANSCRIPTIONAL REGULATOR RV0890C-RELATED"/>
    <property type="match status" value="1"/>
</dbReference>
<dbReference type="Pfam" id="PF13424">
    <property type="entry name" value="TPR_12"/>
    <property type="match status" value="2"/>
</dbReference>
<proteinExistence type="predicted"/>
<name>A0AB35TAC6_RUBRA</name>
<reference evidence="4" key="1">
    <citation type="submission" date="2023-11" db="EMBL/GenBank/DDBJ databases">
        <title>MicrobeMod: A computational toolkit for identifying prokaryotic methylation and restriction-modification with nanopore sequencing.</title>
        <authorList>
            <person name="Crits-Christoph A."/>
            <person name="Kang S.C."/>
            <person name="Lee H."/>
            <person name="Ostrov N."/>
        </authorList>
    </citation>
    <scope>NUCLEOTIDE SEQUENCE</scope>
    <source>
        <strain evidence="4">ATCC 51242</strain>
    </source>
</reference>
<dbReference type="PANTHER" id="PTHR47691">
    <property type="entry name" value="REGULATOR-RELATED"/>
    <property type="match status" value="1"/>
</dbReference>
<dbReference type="SMART" id="SM00382">
    <property type="entry name" value="AAA"/>
    <property type="match status" value="1"/>
</dbReference>
<evidence type="ECO:0000256" key="1">
    <source>
        <dbReference type="SAM" id="MobiDB-lite"/>
    </source>
</evidence>
<evidence type="ECO:0000256" key="2">
    <source>
        <dbReference type="SAM" id="Phobius"/>
    </source>
</evidence>
<keyword evidence="2" id="KW-1133">Transmembrane helix</keyword>
<dbReference type="InterPro" id="IPR042197">
    <property type="entry name" value="Apaf_helical"/>
</dbReference>
<dbReference type="PRINTS" id="PR00364">
    <property type="entry name" value="DISEASERSIST"/>
</dbReference>
<dbReference type="AlphaFoldDB" id="A0AB35TAC6"/>
<sequence length="868" mass="93932">MPAAVATAALALTAGWWLPGLVILLGFLEANSETVGVLADVATIIGFIGTLGAVILGFLGVRGWRRGDGRETASSSVAEGERSVSSGGDINAPVITGDHSQVRYEIGEELYERMRANAAPLGTAPPVPNAFVGRHDDLRELKRRLRRASESEAAVAPVQVLTAVHGWPGVGKTTVAAALAHDEEVRRMFPDGVLFASLGQDPEVLSTVVAWARSMGADDLSDAETVSEASGRLRAAMMDKRALLILDDVWEAAHAVPLAVGGPRCATLVTTRLDRVARDLSPDASGIYRLEVLPEEEALRLLEQLAPRAVAEHPERSRELVRELDGLPLALRVAGGLLAAETSAGFGVGELLEELREGKRLLEEEAPPSYLPALGEVPPTVAALLRRSTDRLDALRRKRFALLGVLAPRPISFDQNAAQDVWDTKQDPRPTLRALLDRGLLEPAGEGRFQMHSLLSAFAVSLLEQDPELPSVEETRRRYLKHYEVVLGATNLYFEEGGEAMERALAYFDLDWAAIRAAHAVAVSRMEDDEVAARFVDDYVGAGANLLAFRLSSQEYIRWVELALRAARRLEDADSVRVRSANLGAAHLIAGHYREAVDYCEEALSAARDAGDREGEAAAHGNLASAYDELGDGQRAIEHATACLEIAREVGDRRTEAKSLGTLGEVYAKLGQTDDALRHLKGQKDVAADIGDTPSEARALRKLGKFYRDTGYPWRAAIFFEAAASVFERLKDFSTFHGVLLSHGILCIQCENYDRALKIFDRVIESAEQRDDGHAKAQALMNKGNVQDLLGHLDLAEDLYRRAIETAEEVGAGGTAGDASWNLAQVLEAKGDRSAAICAARDALAVYLEIGSTNVEMVRSWLRDLGAA</sequence>
<dbReference type="InterPro" id="IPR027417">
    <property type="entry name" value="P-loop_NTPase"/>
</dbReference>
<comment type="caution">
    <text evidence="4">The sequence shown here is derived from an EMBL/GenBank/DDBJ whole genome shotgun (WGS) entry which is preliminary data.</text>
</comment>
<dbReference type="Gene3D" id="1.25.40.10">
    <property type="entry name" value="Tetratricopeptide repeat domain"/>
    <property type="match status" value="2"/>
</dbReference>
<evidence type="ECO:0000313" key="5">
    <source>
        <dbReference type="Proteomes" id="UP001281130"/>
    </source>
</evidence>
<feature type="region of interest" description="Disordered" evidence="1">
    <location>
        <begin position="68"/>
        <end position="93"/>
    </location>
</feature>
<dbReference type="Gene3D" id="1.10.8.430">
    <property type="entry name" value="Helical domain of apoptotic protease-activating factors"/>
    <property type="match status" value="1"/>
</dbReference>
<keyword evidence="2" id="KW-0472">Membrane</keyword>
<feature type="transmembrane region" description="Helical" evidence="2">
    <location>
        <begin position="42"/>
        <end position="61"/>
    </location>
</feature>
<dbReference type="Pfam" id="PF00931">
    <property type="entry name" value="NB-ARC"/>
    <property type="match status" value="1"/>
</dbReference>
<keyword evidence="2" id="KW-0812">Transmembrane</keyword>
<evidence type="ECO:0000313" key="4">
    <source>
        <dbReference type="EMBL" id="MDX5895298.1"/>
    </source>
</evidence>
<dbReference type="SUPFAM" id="SSF52540">
    <property type="entry name" value="P-loop containing nucleoside triphosphate hydrolases"/>
    <property type="match status" value="1"/>
</dbReference>
<dbReference type="Proteomes" id="UP001281130">
    <property type="component" value="Unassembled WGS sequence"/>
</dbReference>